<proteinExistence type="predicted"/>
<accession>A0A5B7KHW5</accession>
<evidence type="ECO:0000313" key="2">
    <source>
        <dbReference type="Proteomes" id="UP000324222"/>
    </source>
</evidence>
<name>A0A5B7KHW5_PORTR</name>
<gene>
    <name evidence="1" type="ORF">E2C01_102186</name>
</gene>
<organism evidence="1 2">
    <name type="scientific">Portunus trituberculatus</name>
    <name type="common">Swimming crab</name>
    <name type="synonym">Neptunus trituberculatus</name>
    <dbReference type="NCBI Taxonomy" id="210409"/>
    <lineage>
        <taxon>Eukaryota</taxon>
        <taxon>Metazoa</taxon>
        <taxon>Ecdysozoa</taxon>
        <taxon>Arthropoda</taxon>
        <taxon>Crustacea</taxon>
        <taxon>Multicrustacea</taxon>
        <taxon>Malacostraca</taxon>
        <taxon>Eumalacostraca</taxon>
        <taxon>Eucarida</taxon>
        <taxon>Decapoda</taxon>
        <taxon>Pleocyemata</taxon>
        <taxon>Brachyura</taxon>
        <taxon>Eubrachyura</taxon>
        <taxon>Portunoidea</taxon>
        <taxon>Portunidae</taxon>
        <taxon>Portuninae</taxon>
        <taxon>Portunus</taxon>
    </lineage>
</organism>
<dbReference type="Proteomes" id="UP000324222">
    <property type="component" value="Unassembled WGS sequence"/>
</dbReference>
<protein>
    <submittedName>
        <fullName evidence="1">Uncharacterized protein</fullName>
    </submittedName>
</protein>
<sequence length="10" mass="1293">MENVMDFFFI</sequence>
<evidence type="ECO:0000313" key="1">
    <source>
        <dbReference type="EMBL" id="MPD06377.1"/>
    </source>
</evidence>
<keyword evidence="2" id="KW-1185">Reference proteome</keyword>
<reference evidence="1 2" key="1">
    <citation type="submission" date="2019-05" db="EMBL/GenBank/DDBJ databases">
        <title>Another draft genome of Portunus trituberculatus and its Hox gene families provides insights of decapod evolution.</title>
        <authorList>
            <person name="Jeong J.-H."/>
            <person name="Song I."/>
            <person name="Kim S."/>
            <person name="Choi T."/>
            <person name="Kim D."/>
            <person name="Ryu S."/>
            <person name="Kim W."/>
        </authorList>
    </citation>
    <scope>NUCLEOTIDE SEQUENCE [LARGE SCALE GENOMIC DNA]</scope>
    <source>
        <tissue evidence="1">Muscle</tissue>
    </source>
</reference>
<dbReference type="EMBL" id="VSRR010150870">
    <property type="protein sequence ID" value="MPD06377.1"/>
    <property type="molecule type" value="Genomic_DNA"/>
</dbReference>
<comment type="caution">
    <text evidence="1">The sequence shown here is derived from an EMBL/GenBank/DDBJ whole genome shotgun (WGS) entry which is preliminary data.</text>
</comment>